<protein>
    <submittedName>
        <fullName evidence="1">Uncharacterized protein</fullName>
    </submittedName>
</protein>
<reference evidence="1" key="1">
    <citation type="submission" date="2023-06" db="EMBL/GenBank/DDBJ databases">
        <title>Genome-scale phylogeny and comparative genomics of the fungal order Sordariales.</title>
        <authorList>
            <consortium name="Lawrence Berkeley National Laboratory"/>
            <person name="Hensen N."/>
            <person name="Bonometti L."/>
            <person name="Westerberg I."/>
            <person name="Brannstrom I.O."/>
            <person name="Guillou S."/>
            <person name="Cros-Aarteil S."/>
            <person name="Calhoun S."/>
            <person name="Haridas S."/>
            <person name="Kuo A."/>
            <person name="Mondo S."/>
            <person name="Pangilinan J."/>
            <person name="Riley R."/>
            <person name="LaButti K."/>
            <person name="Andreopoulos B."/>
            <person name="Lipzen A."/>
            <person name="Chen C."/>
            <person name="Yanf M."/>
            <person name="Daum C."/>
            <person name="Ng V."/>
            <person name="Clum A."/>
            <person name="Steindorff A."/>
            <person name="Ohm R."/>
            <person name="Martin F."/>
            <person name="Silar P."/>
            <person name="Natvig D."/>
            <person name="Lalanne C."/>
            <person name="Gautier V."/>
            <person name="Ament-velasquez S.L."/>
            <person name="Kruys A."/>
            <person name="Hutchinson M.I."/>
            <person name="Powell A.J."/>
            <person name="Barry K."/>
            <person name="Miller A.N."/>
            <person name="Grigoriev I.V."/>
            <person name="Debuchy R."/>
            <person name="Gladieux P."/>
            <person name="Thoren M.H."/>
            <person name="Johannesson H."/>
        </authorList>
    </citation>
    <scope>NUCLEOTIDE SEQUENCE</scope>
    <source>
        <strain evidence="1">SMH3391-2</strain>
    </source>
</reference>
<organism evidence="1 2">
    <name type="scientific">Bombardia bombarda</name>
    <dbReference type="NCBI Taxonomy" id="252184"/>
    <lineage>
        <taxon>Eukaryota</taxon>
        <taxon>Fungi</taxon>
        <taxon>Dikarya</taxon>
        <taxon>Ascomycota</taxon>
        <taxon>Pezizomycotina</taxon>
        <taxon>Sordariomycetes</taxon>
        <taxon>Sordariomycetidae</taxon>
        <taxon>Sordariales</taxon>
        <taxon>Lasiosphaeriaceae</taxon>
        <taxon>Bombardia</taxon>
    </lineage>
</organism>
<gene>
    <name evidence="1" type="ORF">B0T17DRAFT_613341</name>
</gene>
<dbReference type="AlphaFoldDB" id="A0AA40CGG2"/>
<evidence type="ECO:0000313" key="1">
    <source>
        <dbReference type="EMBL" id="KAK0636638.1"/>
    </source>
</evidence>
<name>A0AA40CGG2_9PEZI</name>
<sequence length="227" mass="25869">MAAEATTDKPFGNGIDLKVDMTLPTLSNEAGLKAWDFTLRMNLHELRAIEFIEKNVFEDFNPRQTYLKIKQALTKGTTDSVGILLNEYVTLKRAEFDTFHKYIAKLQQLKERLLALDVDVGQNAHLWLALNGIRATYPEKYERWVLKIENNTLTWDSLITDFAAIANSEAIQPRLSNIVVKKNDKKKGDRKKGDGNTCSTCNKNISKNFLHCNACGHHYPEKAETCY</sequence>
<evidence type="ECO:0000313" key="2">
    <source>
        <dbReference type="Proteomes" id="UP001174934"/>
    </source>
</evidence>
<accession>A0AA40CGG2</accession>
<dbReference type="Proteomes" id="UP001174934">
    <property type="component" value="Unassembled WGS sequence"/>
</dbReference>
<keyword evidence="2" id="KW-1185">Reference proteome</keyword>
<proteinExistence type="predicted"/>
<dbReference type="EMBL" id="JAULSR010000001">
    <property type="protein sequence ID" value="KAK0636638.1"/>
    <property type="molecule type" value="Genomic_DNA"/>
</dbReference>
<comment type="caution">
    <text evidence="1">The sequence shown here is derived from an EMBL/GenBank/DDBJ whole genome shotgun (WGS) entry which is preliminary data.</text>
</comment>